<dbReference type="RefSeq" id="WP_136941734.1">
    <property type="nucleotide sequence ID" value="NZ_SWKR01000001.1"/>
</dbReference>
<feature type="transmembrane region" description="Helical" evidence="1">
    <location>
        <begin position="449"/>
        <end position="471"/>
    </location>
</feature>
<feature type="transmembrane region" description="Helical" evidence="1">
    <location>
        <begin position="131"/>
        <end position="150"/>
    </location>
</feature>
<organism evidence="2 3">
    <name type="scientific">Sphingomonas baiyangensis</name>
    <dbReference type="NCBI Taxonomy" id="2572576"/>
    <lineage>
        <taxon>Bacteria</taxon>
        <taxon>Pseudomonadati</taxon>
        <taxon>Pseudomonadota</taxon>
        <taxon>Alphaproteobacteria</taxon>
        <taxon>Sphingomonadales</taxon>
        <taxon>Sphingomonadaceae</taxon>
        <taxon>Sphingomonas</taxon>
    </lineage>
</organism>
<feature type="transmembrane region" description="Helical" evidence="1">
    <location>
        <begin position="178"/>
        <end position="200"/>
    </location>
</feature>
<dbReference type="OrthoDB" id="184009at2"/>
<dbReference type="PANTHER" id="PTHR43471:SF1">
    <property type="entry name" value="ABC TRANSPORTER PERMEASE PROTEIN NOSY-RELATED"/>
    <property type="match status" value="1"/>
</dbReference>
<evidence type="ECO:0000313" key="3">
    <source>
        <dbReference type="Proteomes" id="UP000309138"/>
    </source>
</evidence>
<dbReference type="AlphaFoldDB" id="A0A4U1LAC8"/>
<dbReference type="Pfam" id="PF12040">
    <property type="entry name" value="DUF3526"/>
    <property type="match status" value="1"/>
</dbReference>
<dbReference type="Proteomes" id="UP000309138">
    <property type="component" value="Unassembled WGS sequence"/>
</dbReference>
<dbReference type="PANTHER" id="PTHR43471">
    <property type="entry name" value="ABC TRANSPORTER PERMEASE"/>
    <property type="match status" value="1"/>
</dbReference>
<dbReference type="InterPro" id="IPR021913">
    <property type="entry name" value="DUF3526"/>
</dbReference>
<comment type="caution">
    <text evidence="2">The sequence shown here is derived from an EMBL/GenBank/DDBJ whole genome shotgun (WGS) entry which is preliminary data.</text>
</comment>
<keyword evidence="1" id="KW-0472">Membrane</keyword>
<feature type="transmembrane region" description="Helical" evidence="1">
    <location>
        <begin position="20"/>
        <end position="41"/>
    </location>
</feature>
<keyword evidence="3" id="KW-1185">Reference proteome</keyword>
<dbReference type="EMBL" id="SWKR01000001">
    <property type="protein sequence ID" value="TKD53316.1"/>
    <property type="molecule type" value="Genomic_DNA"/>
</dbReference>
<protein>
    <submittedName>
        <fullName evidence="2">DUF3526 domain-containing protein</fullName>
    </submittedName>
</protein>
<evidence type="ECO:0000256" key="1">
    <source>
        <dbReference type="SAM" id="Phobius"/>
    </source>
</evidence>
<keyword evidence="1" id="KW-0812">Transmembrane</keyword>
<dbReference type="GO" id="GO:0005886">
    <property type="term" value="C:plasma membrane"/>
    <property type="evidence" value="ECO:0007669"/>
    <property type="project" value="UniProtKB-SubCell"/>
</dbReference>
<proteinExistence type="predicted"/>
<feature type="transmembrane region" description="Helical" evidence="1">
    <location>
        <begin position="206"/>
        <end position="233"/>
    </location>
</feature>
<name>A0A4U1LAC8_9SPHN</name>
<accession>A0A4U1LAC8</accession>
<reference evidence="2 3" key="1">
    <citation type="submission" date="2019-04" db="EMBL/GenBank/DDBJ databases">
        <authorList>
            <person name="Yang Y."/>
            <person name="Wei D."/>
        </authorList>
    </citation>
    <scope>NUCLEOTIDE SEQUENCE [LARGE SCALE GENOMIC DNA]</scope>
    <source>
        <strain evidence="2 3">L-1-4w-11</strain>
    </source>
</reference>
<dbReference type="GO" id="GO:0140359">
    <property type="term" value="F:ABC-type transporter activity"/>
    <property type="evidence" value="ECO:0007669"/>
    <property type="project" value="InterPro"/>
</dbReference>
<keyword evidence="1" id="KW-1133">Transmembrane helix</keyword>
<gene>
    <name evidence="2" type="ORF">FBR43_03065</name>
</gene>
<sequence length="478" mass="52032">MSVVRLIARDELRLMARNRVAVIAFVLLVLLTLAAVLSSWAHQRGIAELRSRHAAAAEQAFDAQPNRHPHRVVHYGTFIFRPLSPLAAFDPGVDAFTGNSMFLEGHRQNTANFGDVRQSSLLIRFGQLTPAFVLQIVAPLLLIFLGYGALARERERGTLRLLMLQGVGRGELVRGKGAALGVVALLAGLPAMIGFALIAGQPGAQIVPMLTIAGGYLAYLALWVVVILLVSAFARRSRDALLALVAIWAVTVILLPRVVPDIANAAVPLRNRLQTDVAIARDLRRMGDSHNPDDPHYAAFKQSVLDRYGVTRVEDLPLNYKGVLAMEGERLTSSLFDRYAGESFAAQARQNALVDAAGILSPAIALRSLSMAAAGTDFAGHRRFLDQAEAYRYDLVQRLNRMQATDVSYADDTATDAGADQRKRVAADNWQRMPDFRFERPDGAVLARAALPGLAILVAWLMIATGLLALATRRLGVR</sequence>
<feature type="transmembrane region" description="Helical" evidence="1">
    <location>
        <begin position="240"/>
        <end position="259"/>
    </location>
</feature>
<evidence type="ECO:0000313" key="2">
    <source>
        <dbReference type="EMBL" id="TKD53316.1"/>
    </source>
</evidence>
<dbReference type="Pfam" id="PF12679">
    <property type="entry name" value="ABC2_membrane_2"/>
    <property type="match status" value="1"/>
</dbReference>